<dbReference type="InterPro" id="IPR021151">
    <property type="entry name" value="GINS_A"/>
</dbReference>
<dbReference type="OrthoDB" id="10251744at2759"/>
<keyword evidence="10" id="KW-1185">Reference proteome</keyword>
<dbReference type="Pfam" id="PF22466">
    <property type="entry name" value="PSF3_N"/>
    <property type="match status" value="1"/>
</dbReference>
<comment type="similarity">
    <text evidence="2 6">Belongs to the GINS3/PSF3 family.</text>
</comment>
<dbReference type="Proteomes" id="UP000033140">
    <property type="component" value="Unassembled WGS sequence"/>
</dbReference>
<evidence type="ECO:0000256" key="1">
    <source>
        <dbReference type="ARBA" id="ARBA00004123"/>
    </source>
</evidence>
<protein>
    <recommendedName>
        <fullName evidence="3 6">DNA replication complex GINS protein PSF3</fullName>
    </recommendedName>
</protein>
<dbReference type="PANTHER" id="PTHR22768">
    <property type="entry name" value="DNA REPLICATION COMPLEX GINS PROTEIN PSF3"/>
    <property type="match status" value="1"/>
</dbReference>
<comment type="function">
    <text evidence="6">The GINS complex plays an essential role in the initiation of DNA replication.</text>
</comment>
<evidence type="ECO:0000256" key="3">
    <source>
        <dbReference type="ARBA" id="ARBA00015140"/>
    </source>
</evidence>
<dbReference type="STRING" id="698492.A0A0E9NME2"/>
<dbReference type="SUPFAM" id="SSF160059">
    <property type="entry name" value="PriA/YqbF domain"/>
    <property type="match status" value="1"/>
</dbReference>
<dbReference type="GO" id="GO:1902975">
    <property type="term" value="P:mitotic DNA replication initiation"/>
    <property type="evidence" value="ECO:0007669"/>
    <property type="project" value="TreeGrafter"/>
</dbReference>
<accession>A0A0E9NME2</accession>
<comment type="caution">
    <text evidence="9">The sequence shown here is derived from an EMBL/GenBank/DDBJ whole genome shotgun (WGS) entry which is preliminary data.</text>
</comment>
<keyword evidence="4 6" id="KW-0235">DNA replication</keyword>
<comment type="subunit">
    <text evidence="6">Component of the GINS complex.</text>
</comment>
<reference evidence="9 10" key="2">
    <citation type="journal article" date="2014" name="J. Gen. Appl. Microbiol.">
        <title>The early diverging ascomycetous budding yeast Saitoella complicata has three histone deacetylases belonging to the Clr6, Hos2, and Rpd3 lineages.</title>
        <authorList>
            <person name="Nishida H."/>
            <person name="Matsumoto T."/>
            <person name="Kondo S."/>
            <person name="Hamamoto M."/>
            <person name="Yoshikawa H."/>
        </authorList>
    </citation>
    <scope>NUCLEOTIDE SEQUENCE [LARGE SCALE GENOMIC DNA]</scope>
    <source>
        <strain evidence="9 10">NRRL Y-17804</strain>
    </source>
</reference>
<dbReference type="EMBL" id="BACD03000040">
    <property type="protein sequence ID" value="GAO51047.1"/>
    <property type="molecule type" value="Genomic_DNA"/>
</dbReference>
<dbReference type="InterPro" id="IPR010492">
    <property type="entry name" value="GINS_Psf3"/>
</dbReference>
<evidence type="ECO:0000256" key="2">
    <source>
        <dbReference type="ARBA" id="ARBA00006343"/>
    </source>
</evidence>
<evidence type="ECO:0000256" key="4">
    <source>
        <dbReference type="ARBA" id="ARBA00022705"/>
    </source>
</evidence>
<sequence>MAGTNDYYDIDAILTDHQKIPSTFNFEIPGLGYLESPTDPNQPLLAGTKLDLPLWLSELLAIQQFTDLHLPPPFSSRVRNALKADPKSVDLRAWSPHFYGVGVRLLGVVRDEELVQVLEATWRERVAVVADHAQNPTGAMEEGAVFLSGLDEMERQLFRIVHDSAKAMKQWQDQGKKSS</sequence>
<name>A0A0E9NME2_SAICN</name>
<organism evidence="9 10">
    <name type="scientific">Saitoella complicata (strain BCRC 22490 / CBS 7301 / JCM 7358 / NBRC 10748 / NRRL Y-17804)</name>
    <dbReference type="NCBI Taxonomy" id="698492"/>
    <lineage>
        <taxon>Eukaryota</taxon>
        <taxon>Fungi</taxon>
        <taxon>Dikarya</taxon>
        <taxon>Ascomycota</taxon>
        <taxon>Taphrinomycotina</taxon>
        <taxon>Taphrinomycotina incertae sedis</taxon>
        <taxon>Saitoella</taxon>
    </lineage>
</organism>
<dbReference type="CDD" id="cd21693">
    <property type="entry name" value="GINS_B_Psf3"/>
    <property type="match status" value="1"/>
</dbReference>
<dbReference type="AlphaFoldDB" id="A0A0E9NME2"/>
<evidence type="ECO:0000259" key="8">
    <source>
        <dbReference type="Pfam" id="PF22466"/>
    </source>
</evidence>
<evidence type="ECO:0000259" key="7">
    <source>
        <dbReference type="Pfam" id="PF05916"/>
    </source>
</evidence>
<reference evidence="9 10" key="3">
    <citation type="journal article" date="2015" name="Genome Announc.">
        <title>Draft Genome Sequence of the Archiascomycetous Yeast Saitoella complicata.</title>
        <authorList>
            <person name="Yamauchi K."/>
            <person name="Kondo S."/>
            <person name="Hamamoto M."/>
            <person name="Takahashi Y."/>
            <person name="Ogura Y."/>
            <person name="Hayashi T."/>
            <person name="Nishida H."/>
        </authorList>
    </citation>
    <scope>NUCLEOTIDE SEQUENCE [LARGE SCALE GENOMIC DNA]</scope>
    <source>
        <strain evidence="9 10">NRRL Y-17804</strain>
    </source>
</reference>
<evidence type="ECO:0000256" key="6">
    <source>
        <dbReference type="RuleBase" id="RU367161"/>
    </source>
</evidence>
<dbReference type="CDD" id="cd11713">
    <property type="entry name" value="GINS_A_psf3"/>
    <property type="match status" value="1"/>
</dbReference>
<dbReference type="PANTHER" id="PTHR22768:SF0">
    <property type="entry name" value="DNA REPLICATION COMPLEX GINS PROTEIN PSF3"/>
    <property type="match status" value="1"/>
</dbReference>
<dbReference type="OMA" id="IYKEGWR"/>
<proteinExistence type="inferred from homology"/>
<dbReference type="RefSeq" id="XP_019024612.1">
    <property type="nucleotide sequence ID" value="XM_019171785.1"/>
</dbReference>
<keyword evidence="5 6" id="KW-0539">Nucleus</keyword>
<dbReference type="GO" id="GO:0000811">
    <property type="term" value="C:GINS complex"/>
    <property type="evidence" value="ECO:0007669"/>
    <property type="project" value="UniProtKB-UniRule"/>
</dbReference>
<dbReference type="InterPro" id="IPR038437">
    <property type="entry name" value="GINS_Psf3_sf"/>
</dbReference>
<evidence type="ECO:0000313" key="9">
    <source>
        <dbReference type="EMBL" id="GAO51047.1"/>
    </source>
</evidence>
<evidence type="ECO:0000256" key="5">
    <source>
        <dbReference type="ARBA" id="ARBA00023242"/>
    </source>
</evidence>
<feature type="domain" description="DNA replication complex GINS protein PSF3 N-terminal" evidence="8">
    <location>
        <begin position="8"/>
        <end position="62"/>
    </location>
</feature>
<dbReference type="SUPFAM" id="SSF158573">
    <property type="entry name" value="GINS helical bundle-like"/>
    <property type="match status" value="1"/>
</dbReference>
<dbReference type="Gene3D" id="1.20.58.2050">
    <property type="match status" value="1"/>
</dbReference>
<gene>
    <name evidence="9" type="ORF">G7K_5159-t1</name>
</gene>
<reference evidence="9 10" key="1">
    <citation type="journal article" date="2011" name="J. Gen. Appl. Microbiol.">
        <title>Draft genome sequencing of the enigmatic yeast Saitoella complicata.</title>
        <authorList>
            <person name="Nishida H."/>
            <person name="Hamamoto M."/>
            <person name="Sugiyama J."/>
        </authorList>
    </citation>
    <scope>NUCLEOTIDE SEQUENCE [LARGE SCALE GENOMIC DNA]</scope>
    <source>
        <strain evidence="9 10">NRRL Y-17804</strain>
    </source>
</reference>
<dbReference type="InterPro" id="IPR055221">
    <property type="entry name" value="PSF3_N"/>
</dbReference>
<evidence type="ECO:0000313" key="10">
    <source>
        <dbReference type="Proteomes" id="UP000033140"/>
    </source>
</evidence>
<dbReference type="Pfam" id="PF05916">
    <property type="entry name" value="Sld5"/>
    <property type="match status" value="1"/>
</dbReference>
<comment type="subcellular location">
    <subcellularLocation>
        <location evidence="1 6">Nucleus</location>
    </subcellularLocation>
</comment>
<dbReference type="InterPro" id="IPR036224">
    <property type="entry name" value="GINS_bundle-like_dom_sf"/>
</dbReference>
<feature type="domain" description="GINS subunit" evidence="7">
    <location>
        <begin position="75"/>
        <end position="171"/>
    </location>
</feature>